<accession>A0A160V8T1</accession>
<dbReference type="EMBL" id="FAXA01000106">
    <property type="protein sequence ID" value="CUV01615.1"/>
    <property type="molecule type" value="Genomic_DNA"/>
</dbReference>
<organism evidence="1">
    <name type="scientific">hydrothermal vent metagenome</name>
    <dbReference type="NCBI Taxonomy" id="652676"/>
    <lineage>
        <taxon>unclassified sequences</taxon>
        <taxon>metagenomes</taxon>
        <taxon>ecological metagenomes</taxon>
    </lineage>
</organism>
<reference evidence="1" key="1">
    <citation type="submission" date="2015-10" db="EMBL/GenBank/DDBJ databases">
        <authorList>
            <person name="Gilbert D.G."/>
        </authorList>
    </citation>
    <scope>NUCLEOTIDE SEQUENCE</scope>
</reference>
<protein>
    <submittedName>
        <fullName evidence="1">Uncharacterized protein</fullName>
    </submittedName>
</protein>
<dbReference type="AlphaFoldDB" id="A0A160V8T1"/>
<gene>
    <name evidence="1" type="ORF">MGWOODY_Clf2147</name>
</gene>
<sequence>MTLMRKPATIIGAGGRAGTARAQMQLHETLGETGAFVMVKTGLQVLAFAAQQFDSDVNLIGENIRELLGSHLDALAKWTLQIARPHEFISYACEMDTATAVV</sequence>
<proteinExistence type="predicted"/>
<evidence type="ECO:0000313" key="1">
    <source>
        <dbReference type="EMBL" id="CUV01615.1"/>
    </source>
</evidence>
<dbReference type="InterPro" id="IPR029039">
    <property type="entry name" value="Flavoprotein-like_sf"/>
</dbReference>
<name>A0A160V8T1_9ZZZZ</name>
<dbReference type="SUPFAM" id="SSF52218">
    <property type="entry name" value="Flavoproteins"/>
    <property type="match status" value="1"/>
</dbReference>
<dbReference type="Gene3D" id="3.40.50.360">
    <property type="match status" value="1"/>
</dbReference>